<dbReference type="SMART" id="SM00355">
    <property type="entry name" value="ZnF_C2H2"/>
    <property type="match status" value="2"/>
</dbReference>
<dbReference type="Proteomes" id="UP001217089">
    <property type="component" value="Unassembled WGS sequence"/>
</dbReference>
<feature type="compositionally biased region" description="Polar residues" evidence="2">
    <location>
        <begin position="196"/>
        <end position="206"/>
    </location>
</feature>
<evidence type="ECO:0000259" key="3">
    <source>
        <dbReference type="PROSITE" id="PS50157"/>
    </source>
</evidence>
<comment type="caution">
    <text evidence="4">The sequence shown here is derived from an EMBL/GenBank/DDBJ whole genome shotgun (WGS) entry which is preliminary data.</text>
</comment>
<organism evidence="4 5">
    <name type="scientific">Tegillarca granosa</name>
    <name type="common">Malaysian cockle</name>
    <name type="synonym">Anadara granosa</name>
    <dbReference type="NCBI Taxonomy" id="220873"/>
    <lineage>
        <taxon>Eukaryota</taxon>
        <taxon>Metazoa</taxon>
        <taxon>Spiralia</taxon>
        <taxon>Lophotrochozoa</taxon>
        <taxon>Mollusca</taxon>
        <taxon>Bivalvia</taxon>
        <taxon>Autobranchia</taxon>
        <taxon>Pteriomorphia</taxon>
        <taxon>Arcoida</taxon>
        <taxon>Arcoidea</taxon>
        <taxon>Arcidae</taxon>
        <taxon>Tegillarca</taxon>
    </lineage>
</organism>
<feature type="compositionally biased region" description="Basic residues" evidence="2">
    <location>
        <begin position="215"/>
        <end position="226"/>
    </location>
</feature>
<sequence>MDLDQIKRLSDKCLLSFFSDFSANEMTRNFTYSCQLIPKKCKESFKSFGNETQARMKIKTHLKDHLMQLTEEEKKAGKKTAKFTAEPLHIRNKRIADMAGKVKKKSSPNFNIANVLLGSSANKKNNFTNLKSNPNTESVEKDSETENDDALVNSQIESSENPDDEPNELISDDENGNNVTKKKEVKRSKRLKRTVRSVSENESSKNQSERENKRIMAKRKKSKKKTYVSSDDESESSLKDETERRIEENEQFIIDLLSRTQPHHDHCYTTIFGRKKGLESIDIIDETDDLQNDNSDENNPWFQGKEIIYPDKKAEPILCLGNVSVMDELTGTGSDEASKTIIVCAEEILNDNEEDEVIDGHTGQKEDEPVSEEEQVVVTPSKKKKKEKSTTGDNIATADWERKMALKCIRELKSRKTREDSLLFCKICKDKKFTASATLMYHYRSHAGMYEHLRRHTGETPFICMDCPQKFKTRNTYKRHLKTRHGKLLTAAGIRMLSVEEFARIRTKPYRRTPDRYLKTKGKNVTVMVTPDQQQNSYTDNDSDHSQENVSVIENQEFEDHGLHAEEQYEGTEEIMSHGEDGDSEQAPVLQNNSLFVPVGIIVNS</sequence>
<dbReference type="InterPro" id="IPR036236">
    <property type="entry name" value="Znf_C2H2_sf"/>
</dbReference>
<dbReference type="PROSITE" id="PS50157">
    <property type="entry name" value="ZINC_FINGER_C2H2_2"/>
    <property type="match status" value="1"/>
</dbReference>
<feature type="compositionally biased region" description="Acidic residues" evidence="2">
    <location>
        <begin position="160"/>
        <end position="175"/>
    </location>
</feature>
<feature type="domain" description="C2H2-type" evidence="3">
    <location>
        <begin position="462"/>
        <end position="485"/>
    </location>
</feature>
<evidence type="ECO:0000313" key="5">
    <source>
        <dbReference type="Proteomes" id="UP001217089"/>
    </source>
</evidence>
<name>A0ABQ9EYD1_TEGGR</name>
<evidence type="ECO:0000256" key="2">
    <source>
        <dbReference type="SAM" id="MobiDB-lite"/>
    </source>
</evidence>
<accession>A0ABQ9EYD1</accession>
<reference evidence="4 5" key="1">
    <citation type="submission" date="2022-12" db="EMBL/GenBank/DDBJ databases">
        <title>Chromosome-level genome of Tegillarca granosa.</title>
        <authorList>
            <person name="Kim J."/>
        </authorList>
    </citation>
    <scope>NUCLEOTIDE SEQUENCE [LARGE SCALE GENOMIC DNA]</scope>
    <source>
        <strain evidence="4">Teg-2019</strain>
        <tissue evidence="4">Adductor muscle</tissue>
    </source>
</reference>
<feature type="compositionally biased region" description="Polar residues" evidence="2">
    <location>
        <begin position="123"/>
        <end position="137"/>
    </location>
</feature>
<dbReference type="SUPFAM" id="SSF57667">
    <property type="entry name" value="beta-beta-alpha zinc fingers"/>
    <property type="match status" value="1"/>
</dbReference>
<keyword evidence="1" id="KW-0479">Metal-binding</keyword>
<evidence type="ECO:0000313" key="4">
    <source>
        <dbReference type="EMBL" id="KAJ8308400.1"/>
    </source>
</evidence>
<dbReference type="InterPro" id="IPR013087">
    <property type="entry name" value="Znf_C2H2_type"/>
</dbReference>
<protein>
    <recommendedName>
        <fullName evidence="3">C2H2-type domain-containing protein</fullName>
    </recommendedName>
</protein>
<keyword evidence="1" id="KW-0862">Zinc</keyword>
<feature type="compositionally biased region" description="Basic and acidic residues" evidence="2">
    <location>
        <begin position="358"/>
        <end position="368"/>
    </location>
</feature>
<dbReference type="Gene3D" id="3.30.160.60">
    <property type="entry name" value="Classic Zinc Finger"/>
    <property type="match status" value="1"/>
</dbReference>
<gene>
    <name evidence="4" type="ORF">KUTeg_013274</name>
</gene>
<dbReference type="PROSITE" id="PS00028">
    <property type="entry name" value="ZINC_FINGER_C2H2_1"/>
    <property type="match status" value="1"/>
</dbReference>
<feature type="compositionally biased region" description="Basic residues" evidence="2">
    <location>
        <begin position="183"/>
        <end position="195"/>
    </location>
</feature>
<feature type="region of interest" description="Disordered" evidence="2">
    <location>
        <begin position="353"/>
        <end position="391"/>
    </location>
</feature>
<keyword evidence="5" id="KW-1185">Reference proteome</keyword>
<proteinExistence type="predicted"/>
<evidence type="ECO:0000256" key="1">
    <source>
        <dbReference type="PROSITE-ProRule" id="PRU00042"/>
    </source>
</evidence>
<feature type="region of interest" description="Disordered" evidence="2">
    <location>
        <begin position="123"/>
        <end position="244"/>
    </location>
</feature>
<dbReference type="EMBL" id="JARBDR010000657">
    <property type="protein sequence ID" value="KAJ8308400.1"/>
    <property type="molecule type" value="Genomic_DNA"/>
</dbReference>
<keyword evidence="1" id="KW-0863">Zinc-finger</keyword>